<comment type="caution">
    <text evidence="1">The sequence shown here is derived from an EMBL/GenBank/DDBJ whole genome shotgun (WGS) entry which is preliminary data.</text>
</comment>
<proteinExistence type="predicted"/>
<sequence length="53" mass="5830">MAKRIDPTDKKAVTRREAVKLAVRTAVVVTVVNADRTPDVDLETRRPGDQGRG</sequence>
<dbReference type="RefSeq" id="WP_157867029.1">
    <property type="nucleotide sequence ID" value="NC_002699.1"/>
</dbReference>
<dbReference type="EMBL" id="JYFN01000087">
    <property type="protein sequence ID" value="KJE19726.1"/>
    <property type="molecule type" value="Genomic_DNA"/>
</dbReference>
<organism evidence="1 2">
    <name type="scientific">Frankia torreyi</name>
    <dbReference type="NCBI Taxonomy" id="1856"/>
    <lineage>
        <taxon>Bacteria</taxon>
        <taxon>Bacillati</taxon>
        <taxon>Actinomycetota</taxon>
        <taxon>Actinomycetes</taxon>
        <taxon>Frankiales</taxon>
        <taxon>Frankiaceae</taxon>
        <taxon>Frankia</taxon>
    </lineage>
</organism>
<reference evidence="1 2" key="2">
    <citation type="journal article" date="2016" name="Genome Announc.">
        <title>Permanent Draft Genome Sequences for Two Variants of Frankia sp. Strain CpI1, the First Frankia Strain Isolated from Root Nodules of Comptonia peregrina.</title>
        <authorList>
            <person name="Oshone R."/>
            <person name="Hurst S.G.IV."/>
            <person name="Abebe-Akele F."/>
            <person name="Simpson S."/>
            <person name="Morris K."/>
            <person name="Thomas W.K."/>
            <person name="Tisa L.S."/>
        </authorList>
    </citation>
    <scope>NUCLEOTIDE SEQUENCE [LARGE SCALE GENOMIC DNA]</scope>
    <source>
        <strain evidence="2">CpI1-S</strain>
    </source>
</reference>
<evidence type="ECO:0000313" key="2">
    <source>
        <dbReference type="Proteomes" id="UP000032545"/>
    </source>
</evidence>
<evidence type="ECO:0000313" key="1">
    <source>
        <dbReference type="EMBL" id="KJE19726.1"/>
    </source>
</evidence>
<keyword evidence="2" id="KW-1185">Reference proteome</keyword>
<dbReference type="AlphaFoldDB" id="A0A0D8B6D9"/>
<protein>
    <submittedName>
        <fullName evidence="1">Uncharacterized protein</fullName>
    </submittedName>
</protein>
<reference evidence="2" key="1">
    <citation type="submission" date="2015-02" db="EMBL/GenBank/DDBJ databases">
        <title>Draft Genome of Frankia sp. CpI1-S.</title>
        <authorList>
            <person name="Oshone R.T."/>
            <person name="Ngom M."/>
            <person name="Ghodhbane-Gtari F."/>
            <person name="Gtari M."/>
            <person name="Morris K."/>
            <person name="Thomas K."/>
            <person name="Sen A."/>
            <person name="Tisa L.S."/>
        </authorList>
    </citation>
    <scope>NUCLEOTIDE SEQUENCE [LARGE SCALE GENOMIC DNA]</scope>
    <source>
        <strain evidence="2">CpI1-S</strain>
    </source>
</reference>
<name>A0A0D8B6D9_9ACTN</name>
<accession>A0A0D8B6D9</accession>
<gene>
    <name evidence="1" type="ORF">FF36_05981</name>
</gene>
<dbReference type="PATRIC" id="fig|1502723.3.peg.6784"/>
<dbReference type="Proteomes" id="UP000032545">
    <property type="component" value="Unassembled WGS sequence"/>
</dbReference>